<gene>
    <name evidence="3" type="ordered locus">Mesil_1886</name>
</gene>
<feature type="domain" description="AttH" evidence="2">
    <location>
        <begin position="40"/>
        <end position="205"/>
    </location>
</feature>
<evidence type="ECO:0000256" key="1">
    <source>
        <dbReference type="SAM" id="SignalP"/>
    </source>
</evidence>
<protein>
    <recommendedName>
        <fullName evidence="2">AttH domain-containing protein</fullName>
    </recommendedName>
</protein>
<evidence type="ECO:0000259" key="2">
    <source>
        <dbReference type="Pfam" id="PF07143"/>
    </source>
</evidence>
<dbReference type="KEGG" id="msv:Mesil_1886"/>
<evidence type="ECO:0000313" key="4">
    <source>
        <dbReference type="Proteomes" id="UP000001916"/>
    </source>
</evidence>
<dbReference type="InterPro" id="IPR010791">
    <property type="entry name" value="AttH_dom"/>
</dbReference>
<dbReference type="Proteomes" id="UP000001916">
    <property type="component" value="Chromosome"/>
</dbReference>
<sequence length="341" mass="37635">MRSILLLALWLVACAPRLSLVDPGRPPSPDTWGPQAAPLEWWYVSAYLPEEGWAFHWAFFKAYTQLRPEIANTLLGAVNPGPFHVAHIAVTDLRSNQKVFVERSDVPQGGATVRYPPLYLEMPSEKGASDGWKLWQEGEAFRLVGAGLDLRLTPLKPPVAHPPGYSGTEETGRMYYVSYTRLALEGTYQGRALRGEAWMDHQWGDQLAGRSATWDWFGLQLSNDREVMLYRVKNASGEVVQLAGSWIGPDGRVGELKNLRMTPREAWTSPSGRSYTLSWGVEGEGFSLSLNPLREDQELLAASSQVAYWEGPVSGAGTWQGQAVTAKGMGEFVAGPYLPGP</sequence>
<dbReference type="OrthoDB" id="9770826at2"/>
<keyword evidence="1" id="KW-0732">Signal</keyword>
<dbReference type="SUPFAM" id="SSF159245">
    <property type="entry name" value="AttH-like"/>
    <property type="match status" value="1"/>
</dbReference>
<proteinExistence type="predicted"/>
<evidence type="ECO:0000313" key="3">
    <source>
        <dbReference type="EMBL" id="ADH63762.1"/>
    </source>
</evidence>
<dbReference type="Pfam" id="PF17186">
    <property type="entry name" value="Lipocalin_9"/>
    <property type="match status" value="1"/>
</dbReference>
<dbReference type="Gene3D" id="2.40.370.10">
    <property type="entry name" value="AttH-like domain"/>
    <property type="match status" value="2"/>
</dbReference>
<organism evidence="3 4">
    <name type="scientific">Allomeiothermus silvanus (strain ATCC 700542 / DSM 9946 / NBRC 106475 / NCIMB 13440 / VI-R2)</name>
    <name type="common">Thermus silvanus</name>
    <dbReference type="NCBI Taxonomy" id="526227"/>
    <lineage>
        <taxon>Bacteria</taxon>
        <taxon>Thermotogati</taxon>
        <taxon>Deinococcota</taxon>
        <taxon>Deinococci</taxon>
        <taxon>Thermales</taxon>
        <taxon>Thermaceae</taxon>
        <taxon>Allomeiothermus</taxon>
    </lineage>
</organism>
<feature type="chain" id="PRO_5003092967" description="AttH domain-containing protein" evidence="1">
    <location>
        <begin position="22"/>
        <end position="341"/>
    </location>
</feature>
<dbReference type="RefSeq" id="WP_013158319.1">
    <property type="nucleotide sequence ID" value="NC_014212.1"/>
</dbReference>
<dbReference type="PANTHER" id="PTHR38591:SF1">
    <property type="entry name" value="BLL1000 PROTEIN"/>
    <property type="match status" value="1"/>
</dbReference>
<dbReference type="PANTHER" id="PTHR38591">
    <property type="entry name" value="HYDROLASE"/>
    <property type="match status" value="1"/>
</dbReference>
<dbReference type="EMBL" id="CP002042">
    <property type="protein sequence ID" value="ADH63762.1"/>
    <property type="molecule type" value="Genomic_DNA"/>
</dbReference>
<dbReference type="eggNOG" id="COG5621">
    <property type="taxonomic scope" value="Bacteria"/>
</dbReference>
<dbReference type="InterPro" id="IPR023374">
    <property type="entry name" value="AttH-like_dom_sf"/>
</dbReference>
<feature type="signal peptide" evidence="1">
    <location>
        <begin position="1"/>
        <end position="21"/>
    </location>
</feature>
<keyword evidence="4" id="KW-1185">Reference proteome</keyword>
<reference evidence="3 4" key="1">
    <citation type="journal article" date="2010" name="Stand. Genomic Sci.">
        <title>Complete genome sequence of Meiothermus silvanus type strain (VI-R2).</title>
        <authorList>
            <person name="Sikorski J."/>
            <person name="Tindall B.J."/>
            <person name="Lowry S."/>
            <person name="Lucas S."/>
            <person name="Nolan M."/>
            <person name="Copeland A."/>
            <person name="Glavina Del Rio T."/>
            <person name="Tice H."/>
            <person name="Cheng J.F."/>
            <person name="Han C."/>
            <person name="Pitluck S."/>
            <person name="Liolios K."/>
            <person name="Ivanova N."/>
            <person name="Mavromatis K."/>
            <person name="Mikhailova N."/>
            <person name="Pati A."/>
            <person name="Goodwin L."/>
            <person name="Chen A."/>
            <person name="Palaniappan K."/>
            <person name="Land M."/>
            <person name="Hauser L."/>
            <person name="Chang Y.J."/>
            <person name="Jeffries C.D."/>
            <person name="Rohde M."/>
            <person name="Goker M."/>
            <person name="Woyke T."/>
            <person name="Bristow J."/>
            <person name="Eisen J.A."/>
            <person name="Markowitz V."/>
            <person name="Hugenholtz P."/>
            <person name="Kyrpides N.C."/>
            <person name="Klenk H.P."/>
            <person name="Lapidus A."/>
        </authorList>
    </citation>
    <scope>NUCLEOTIDE SEQUENCE [LARGE SCALE GENOMIC DNA]</scope>
    <source>
        <strain evidence="4">ATCC 700542 / DSM 9946 / VI-R2</strain>
    </source>
</reference>
<dbReference type="Pfam" id="PF07143">
    <property type="entry name" value="CrtC"/>
    <property type="match status" value="1"/>
</dbReference>
<dbReference type="STRING" id="526227.Mesil_1886"/>
<accession>D7BGE6</accession>
<dbReference type="HOGENOM" id="CLU_847123_0_0_0"/>
<name>D7BGE6_ALLS1</name>
<dbReference type="AlphaFoldDB" id="D7BGE6"/>